<proteinExistence type="predicted"/>
<dbReference type="EMBL" id="LR796241">
    <property type="protein sequence ID" value="CAB4131240.1"/>
    <property type="molecule type" value="Genomic_DNA"/>
</dbReference>
<name>A0A6J5LEB9_9CAUD</name>
<organism evidence="1">
    <name type="scientific">uncultured Caudovirales phage</name>
    <dbReference type="NCBI Taxonomy" id="2100421"/>
    <lineage>
        <taxon>Viruses</taxon>
        <taxon>Duplodnaviria</taxon>
        <taxon>Heunggongvirae</taxon>
        <taxon>Uroviricota</taxon>
        <taxon>Caudoviricetes</taxon>
        <taxon>Peduoviridae</taxon>
        <taxon>Maltschvirus</taxon>
        <taxon>Maltschvirus maltsch</taxon>
    </lineage>
</organism>
<sequence>MTSGETKATIYQDNGKTYAELWREGGLLKMAIFARMPGVVIHLDERVIPQLIEALRGIQDDK</sequence>
<evidence type="ECO:0000313" key="1">
    <source>
        <dbReference type="EMBL" id="CAB4131240.1"/>
    </source>
</evidence>
<protein>
    <submittedName>
        <fullName evidence="1">Uncharacterized protein</fullName>
    </submittedName>
</protein>
<gene>
    <name evidence="1" type="ORF">UFOVP126_55</name>
</gene>
<reference evidence="1" key="1">
    <citation type="submission" date="2020-04" db="EMBL/GenBank/DDBJ databases">
        <authorList>
            <person name="Chiriac C."/>
            <person name="Salcher M."/>
            <person name="Ghai R."/>
            <person name="Kavagutti S V."/>
        </authorList>
    </citation>
    <scope>NUCLEOTIDE SEQUENCE</scope>
</reference>
<accession>A0A6J5LEB9</accession>